<dbReference type="GO" id="GO:0008721">
    <property type="term" value="F:D-serine ammonia-lyase activity"/>
    <property type="evidence" value="ECO:0007669"/>
    <property type="project" value="UniProtKB-EC"/>
</dbReference>
<dbReference type="Gene3D" id="3.20.20.10">
    <property type="entry name" value="Alanine racemase"/>
    <property type="match status" value="1"/>
</dbReference>
<dbReference type="AlphaFoldDB" id="A0A9P8P9R7"/>
<comment type="similarity">
    <text evidence="3">Belongs to the DSD1 family.</text>
</comment>
<evidence type="ECO:0000256" key="8">
    <source>
        <dbReference type="ARBA" id="ARBA00023239"/>
    </source>
</evidence>
<keyword evidence="7" id="KW-0663">Pyridoxal phosphate</keyword>
<evidence type="ECO:0000256" key="11">
    <source>
        <dbReference type="ARBA" id="ARBA00066349"/>
    </source>
</evidence>
<accession>A0A9P8P9R7</accession>
<evidence type="ECO:0000256" key="5">
    <source>
        <dbReference type="ARBA" id="ARBA00022723"/>
    </source>
</evidence>
<keyword evidence="5" id="KW-0479">Metal-binding</keyword>
<dbReference type="InterPro" id="IPR029066">
    <property type="entry name" value="PLP-binding_barrel"/>
</dbReference>
<evidence type="ECO:0000259" key="14">
    <source>
        <dbReference type="SMART" id="SM01119"/>
    </source>
</evidence>
<comment type="cofactor">
    <cofactor evidence="1">
        <name>pyridoxal 5'-phosphate</name>
        <dbReference type="ChEBI" id="CHEBI:597326"/>
    </cofactor>
</comment>
<protein>
    <recommendedName>
        <fullName evidence="12">D-serine dehydratase</fullName>
        <ecNumber evidence="11">4.3.1.18</ecNumber>
    </recommendedName>
    <alternativeName>
        <fullName evidence="13">D-serine deaminase</fullName>
    </alternativeName>
</protein>
<keyword evidence="8" id="KW-0456">Lyase</keyword>
<name>A0A9P8P9R7_9ASCO</name>
<dbReference type="Pfam" id="PF01168">
    <property type="entry name" value="Ala_racemase_N"/>
    <property type="match status" value="1"/>
</dbReference>
<dbReference type="InterPro" id="IPR042208">
    <property type="entry name" value="D-ser_dehydrat-like_sf"/>
</dbReference>
<dbReference type="PANTHER" id="PTHR28004">
    <property type="entry name" value="ZGC:162816-RELATED"/>
    <property type="match status" value="1"/>
</dbReference>
<dbReference type="OrthoDB" id="20198at2759"/>
<evidence type="ECO:0000313" key="16">
    <source>
        <dbReference type="Proteomes" id="UP000769157"/>
    </source>
</evidence>
<dbReference type="CDD" id="cd06817">
    <property type="entry name" value="PLPDE_III_DSD"/>
    <property type="match status" value="1"/>
</dbReference>
<feature type="domain" description="D-serine dehydratase-like" evidence="14">
    <location>
        <begin position="296"/>
        <end position="398"/>
    </location>
</feature>
<evidence type="ECO:0000256" key="3">
    <source>
        <dbReference type="ARBA" id="ARBA00005323"/>
    </source>
</evidence>
<reference evidence="15" key="2">
    <citation type="submission" date="2021-01" db="EMBL/GenBank/DDBJ databases">
        <authorList>
            <person name="Schikora-Tamarit M.A."/>
        </authorList>
    </citation>
    <scope>NUCLEOTIDE SEQUENCE</scope>
    <source>
        <strain evidence="15">CBS6075</strain>
    </source>
</reference>
<comment type="cofactor">
    <cofactor evidence="2">
        <name>Zn(2+)</name>
        <dbReference type="ChEBI" id="CHEBI:29105"/>
    </cofactor>
</comment>
<dbReference type="RefSeq" id="XP_046062336.1">
    <property type="nucleotide sequence ID" value="XM_046204123.1"/>
</dbReference>
<dbReference type="InterPro" id="IPR051466">
    <property type="entry name" value="D-amino_acid_metab_enzyme"/>
</dbReference>
<dbReference type="FunFam" id="3.20.20.10:FF:000016">
    <property type="entry name" value="D-serine dehydratase"/>
    <property type="match status" value="1"/>
</dbReference>
<evidence type="ECO:0000256" key="6">
    <source>
        <dbReference type="ARBA" id="ARBA00022833"/>
    </source>
</evidence>
<comment type="catalytic activity">
    <reaction evidence="9">
        <text>D-serine = pyruvate + NH4(+)</text>
        <dbReference type="Rhea" id="RHEA:13977"/>
        <dbReference type="ChEBI" id="CHEBI:15361"/>
        <dbReference type="ChEBI" id="CHEBI:28938"/>
        <dbReference type="ChEBI" id="CHEBI:35247"/>
        <dbReference type="EC" id="4.3.1.18"/>
    </reaction>
    <physiologicalReaction direction="left-to-right" evidence="9">
        <dbReference type="Rhea" id="RHEA:13978"/>
    </physiologicalReaction>
</comment>
<evidence type="ECO:0000313" key="15">
    <source>
        <dbReference type="EMBL" id="KAH3667524.1"/>
    </source>
</evidence>
<proteinExistence type="inferred from homology"/>
<keyword evidence="16" id="KW-1185">Reference proteome</keyword>
<evidence type="ECO:0000256" key="12">
    <source>
        <dbReference type="ARBA" id="ARBA00069616"/>
    </source>
</evidence>
<dbReference type="GO" id="GO:0046872">
    <property type="term" value="F:metal ion binding"/>
    <property type="evidence" value="ECO:0007669"/>
    <property type="project" value="UniProtKB-KW"/>
</dbReference>
<evidence type="ECO:0000256" key="4">
    <source>
        <dbReference type="ARBA" id="ARBA00022575"/>
    </source>
</evidence>
<dbReference type="GO" id="GO:0009636">
    <property type="term" value="P:response to toxic substance"/>
    <property type="evidence" value="ECO:0007669"/>
    <property type="project" value="UniProtKB-KW"/>
</dbReference>
<evidence type="ECO:0000256" key="7">
    <source>
        <dbReference type="ARBA" id="ARBA00022898"/>
    </source>
</evidence>
<dbReference type="InterPro" id="IPR026956">
    <property type="entry name" value="D-ser_dehydrat-like_dom"/>
</dbReference>
<keyword evidence="6" id="KW-0862">Zinc</keyword>
<gene>
    <name evidence="15" type="ORF">OGAPHI_003173</name>
</gene>
<dbReference type="SUPFAM" id="SSF51419">
    <property type="entry name" value="PLP-binding barrel"/>
    <property type="match status" value="1"/>
</dbReference>
<keyword evidence="4" id="KW-0216">Detoxification</keyword>
<dbReference type="InterPro" id="IPR001608">
    <property type="entry name" value="Ala_racemase_N"/>
</dbReference>
<dbReference type="GeneID" id="70235140"/>
<dbReference type="SMART" id="SM01119">
    <property type="entry name" value="D-ser_dehydrat"/>
    <property type="match status" value="1"/>
</dbReference>
<dbReference type="EMBL" id="JAEUBE010000183">
    <property type="protein sequence ID" value="KAH3667524.1"/>
    <property type="molecule type" value="Genomic_DNA"/>
</dbReference>
<dbReference type="EC" id="4.3.1.18" evidence="11"/>
<dbReference type="Proteomes" id="UP000769157">
    <property type="component" value="Unassembled WGS sequence"/>
</dbReference>
<comment type="function">
    <text evidence="10">Catalyzes the conversion of D-serine to pyruvate and ammonia. May play a role in D-serine detoxification.</text>
</comment>
<evidence type="ECO:0000256" key="13">
    <source>
        <dbReference type="ARBA" id="ARBA00075219"/>
    </source>
</evidence>
<organism evidence="15 16">
    <name type="scientific">Ogataea philodendri</name>
    <dbReference type="NCBI Taxonomy" id="1378263"/>
    <lineage>
        <taxon>Eukaryota</taxon>
        <taxon>Fungi</taxon>
        <taxon>Dikarya</taxon>
        <taxon>Ascomycota</taxon>
        <taxon>Saccharomycotina</taxon>
        <taxon>Pichiomycetes</taxon>
        <taxon>Pichiales</taxon>
        <taxon>Pichiaceae</taxon>
        <taxon>Ogataea</taxon>
    </lineage>
</organism>
<evidence type="ECO:0000256" key="9">
    <source>
        <dbReference type="ARBA" id="ARBA00051198"/>
    </source>
</evidence>
<dbReference type="Pfam" id="PF14031">
    <property type="entry name" value="D-ser_dehydrat"/>
    <property type="match status" value="1"/>
</dbReference>
<dbReference type="Gene3D" id="2.40.37.20">
    <property type="entry name" value="D-serine dehydratase-like domain"/>
    <property type="match status" value="1"/>
</dbReference>
<dbReference type="PANTHER" id="PTHR28004:SF2">
    <property type="entry name" value="D-SERINE DEHYDRATASE"/>
    <property type="match status" value="1"/>
</dbReference>
<dbReference type="GO" id="GO:0036088">
    <property type="term" value="P:D-serine catabolic process"/>
    <property type="evidence" value="ECO:0007669"/>
    <property type="project" value="TreeGrafter"/>
</dbReference>
<evidence type="ECO:0000256" key="1">
    <source>
        <dbReference type="ARBA" id="ARBA00001933"/>
    </source>
</evidence>
<reference evidence="15" key="1">
    <citation type="journal article" date="2021" name="Open Biol.">
        <title>Shared evolutionary footprints suggest mitochondrial oxidative damage underlies multiple complex I losses in fungi.</title>
        <authorList>
            <person name="Schikora-Tamarit M.A."/>
            <person name="Marcet-Houben M."/>
            <person name="Nosek J."/>
            <person name="Gabaldon T."/>
        </authorList>
    </citation>
    <scope>NUCLEOTIDE SEQUENCE</scope>
    <source>
        <strain evidence="15">CBS6075</strain>
    </source>
</reference>
<comment type="caution">
    <text evidence="15">The sequence shown here is derived from an EMBL/GenBank/DDBJ whole genome shotgun (WGS) entry which is preliminary data.</text>
</comment>
<sequence length="413" mass="45546">MKCPSDFTPIPPKDELLKAFKGANVQELPTPAFVVDRSVVKNNSDKMLENARSLGLDFRAHVKTHKTLEGTLLQLGEGKNKTDKIVVSTLREAWGLLPLIEDGKINDILFSLPVVKSRLPELEELSKRVKNLRLMLDNIDQIDTLVNYSKKNSSEKKWSIFVKVNMGTNRAGYDQDSLGPTLRKLLSTDAKTYVSLYGFYCHAGHSYGGKSEKEGQSFLLDEISSANYAAKQAREIDPSCDLHLSVGATPTAHASAHFDLKSAGELYGKLELHAGNYPFCDLQQMATGFVSEERVACRVLAEVLSTYPGRGPKQPGEQLINAGVIALTKEVSSVPGYGKLCLDSQYGEWVVGRLSQEHGILAPLSEDAKLLPNGAKVKIIPQHSCITAASYPWYYIVDGDETVCDIWVPFRGW</sequence>
<evidence type="ECO:0000256" key="2">
    <source>
        <dbReference type="ARBA" id="ARBA00001947"/>
    </source>
</evidence>
<evidence type="ECO:0000256" key="10">
    <source>
        <dbReference type="ARBA" id="ARBA00055764"/>
    </source>
</evidence>